<feature type="compositionally biased region" description="Basic and acidic residues" evidence="1">
    <location>
        <begin position="111"/>
        <end position="125"/>
    </location>
</feature>
<name>A0A6J4QDV3_9ACTN</name>
<evidence type="ECO:0000313" key="2">
    <source>
        <dbReference type="EMBL" id="CAA9442039.1"/>
    </source>
</evidence>
<dbReference type="EMBL" id="CADCVG010000001">
    <property type="protein sequence ID" value="CAA9442039.1"/>
    <property type="molecule type" value="Genomic_DNA"/>
</dbReference>
<proteinExistence type="predicted"/>
<protein>
    <recommendedName>
        <fullName evidence="3">Transposase</fullName>
    </recommendedName>
</protein>
<dbReference type="AlphaFoldDB" id="A0A6J4QDV3"/>
<evidence type="ECO:0000256" key="1">
    <source>
        <dbReference type="SAM" id="MobiDB-lite"/>
    </source>
</evidence>
<gene>
    <name evidence="2" type="ORF">AVDCRST_MAG14-48</name>
</gene>
<accession>A0A6J4QDV3</accession>
<reference evidence="2" key="1">
    <citation type="submission" date="2020-02" db="EMBL/GenBank/DDBJ databases">
        <authorList>
            <person name="Meier V. D."/>
        </authorList>
    </citation>
    <scope>NUCLEOTIDE SEQUENCE</scope>
    <source>
        <strain evidence="2">AVDCRST_MAG14</strain>
    </source>
</reference>
<dbReference type="SUPFAM" id="SSF46689">
    <property type="entry name" value="Homeodomain-like"/>
    <property type="match status" value="1"/>
</dbReference>
<sequence length="135" mass="15048">MPHPQTVRERIHRFNAEGIDELGDRPGAGRKTRLTEAERSWIISLVATDPSGRLVRDAGGELEDRDEEKEAHWTLDALTAAREHAITVGGSQVRSILKAGGVRWRNGHPWGESHDPEFVPKERKSPRSTSGRPMA</sequence>
<dbReference type="Pfam" id="PF13565">
    <property type="entry name" value="HTH_32"/>
    <property type="match status" value="1"/>
</dbReference>
<dbReference type="InterPro" id="IPR009057">
    <property type="entry name" value="Homeodomain-like_sf"/>
</dbReference>
<evidence type="ECO:0008006" key="3">
    <source>
        <dbReference type="Google" id="ProtNLM"/>
    </source>
</evidence>
<organism evidence="2">
    <name type="scientific">uncultured Rubrobacteraceae bacterium</name>
    <dbReference type="NCBI Taxonomy" id="349277"/>
    <lineage>
        <taxon>Bacteria</taxon>
        <taxon>Bacillati</taxon>
        <taxon>Actinomycetota</taxon>
        <taxon>Rubrobacteria</taxon>
        <taxon>Rubrobacterales</taxon>
        <taxon>Rubrobacteraceae</taxon>
        <taxon>environmental samples</taxon>
    </lineage>
</organism>
<feature type="region of interest" description="Disordered" evidence="1">
    <location>
        <begin position="102"/>
        <end position="135"/>
    </location>
</feature>